<organism evidence="1 2">
    <name type="scientific">Artomyces pyxidatus</name>
    <dbReference type="NCBI Taxonomy" id="48021"/>
    <lineage>
        <taxon>Eukaryota</taxon>
        <taxon>Fungi</taxon>
        <taxon>Dikarya</taxon>
        <taxon>Basidiomycota</taxon>
        <taxon>Agaricomycotina</taxon>
        <taxon>Agaricomycetes</taxon>
        <taxon>Russulales</taxon>
        <taxon>Auriscalpiaceae</taxon>
        <taxon>Artomyces</taxon>
    </lineage>
</organism>
<gene>
    <name evidence="1" type="ORF">BV25DRAFT_1908738</name>
</gene>
<evidence type="ECO:0000313" key="2">
    <source>
        <dbReference type="Proteomes" id="UP000814140"/>
    </source>
</evidence>
<protein>
    <submittedName>
        <fullName evidence="1">Uncharacterized protein</fullName>
    </submittedName>
</protein>
<name>A0ACB8SSS5_9AGAM</name>
<comment type="caution">
    <text evidence="1">The sequence shown here is derived from an EMBL/GenBank/DDBJ whole genome shotgun (WGS) entry which is preliminary data.</text>
</comment>
<keyword evidence="2" id="KW-1185">Reference proteome</keyword>
<reference evidence="1" key="1">
    <citation type="submission" date="2021-03" db="EMBL/GenBank/DDBJ databases">
        <authorList>
            <consortium name="DOE Joint Genome Institute"/>
            <person name="Ahrendt S."/>
            <person name="Looney B.P."/>
            <person name="Miyauchi S."/>
            <person name="Morin E."/>
            <person name="Drula E."/>
            <person name="Courty P.E."/>
            <person name="Chicoki N."/>
            <person name="Fauchery L."/>
            <person name="Kohler A."/>
            <person name="Kuo A."/>
            <person name="Labutti K."/>
            <person name="Pangilinan J."/>
            <person name="Lipzen A."/>
            <person name="Riley R."/>
            <person name="Andreopoulos W."/>
            <person name="He G."/>
            <person name="Johnson J."/>
            <person name="Barry K.W."/>
            <person name="Grigoriev I.V."/>
            <person name="Nagy L."/>
            <person name="Hibbett D."/>
            <person name="Henrissat B."/>
            <person name="Matheny P.B."/>
            <person name="Labbe J."/>
            <person name="Martin F."/>
        </authorList>
    </citation>
    <scope>NUCLEOTIDE SEQUENCE</scope>
    <source>
        <strain evidence="1">HHB10654</strain>
    </source>
</reference>
<proteinExistence type="predicted"/>
<evidence type="ECO:0000313" key="1">
    <source>
        <dbReference type="EMBL" id="KAI0059495.1"/>
    </source>
</evidence>
<reference evidence="1" key="2">
    <citation type="journal article" date="2022" name="New Phytol.">
        <title>Evolutionary transition to the ectomycorrhizal habit in the genomes of a hyperdiverse lineage of mushroom-forming fungi.</title>
        <authorList>
            <person name="Looney B."/>
            <person name="Miyauchi S."/>
            <person name="Morin E."/>
            <person name="Drula E."/>
            <person name="Courty P.E."/>
            <person name="Kohler A."/>
            <person name="Kuo A."/>
            <person name="LaButti K."/>
            <person name="Pangilinan J."/>
            <person name="Lipzen A."/>
            <person name="Riley R."/>
            <person name="Andreopoulos W."/>
            <person name="He G."/>
            <person name="Johnson J."/>
            <person name="Nolan M."/>
            <person name="Tritt A."/>
            <person name="Barry K.W."/>
            <person name="Grigoriev I.V."/>
            <person name="Nagy L.G."/>
            <person name="Hibbett D."/>
            <person name="Henrissat B."/>
            <person name="Matheny P.B."/>
            <person name="Labbe J."/>
            <person name="Martin F.M."/>
        </authorList>
    </citation>
    <scope>NUCLEOTIDE SEQUENCE</scope>
    <source>
        <strain evidence="1">HHB10654</strain>
    </source>
</reference>
<sequence length="564" mass="61586">MSVSRATRSAGPSVLTESPAGPSTSAQVVPPKTTGVQTRQRRIMPSRSRRGGPGVGTGDVDVMILETLKRRHESEPLIPANTRFLLTTNSSLTPASSSGVPFELELNTSAYDRYFDKPEVLKAYREQQIIQTPEYSRLAEHATVGGRFRPRGSEDEGTDTSDAAYEKRHRKYETFEKRQRLREKEKLKHEHYKLKERIDQLRSMDASAFLAVSDSAFSDHPKQEHPDDANDALGHSAEDQAVAVQEGERRKKQMLDVAFSLEERYRTLLNPDHNKTQQSSVSSRQQSVATPQDPPAPSASEDEEDVEAKSEPVEEPVPVKPEPQKLKFRIKFTPRAIASTSASAPPKASHHLTRKSSTISSPSTRAPLVLRSKTQVSSPLASGAAGASPPASSASAPGRATASPVATRASTRVRGAAANGDAPSPSGSTPDFRARKRLKGHDSAHAIDIDAASPEPSVDEDDASSSSEDDYPHGDYRKSALYVAALRSASAPTARHTQRHVTAFGVKLPQETLESFRDFYIPGWAWPRNHPSFEDEIHYEEGSSATYAKSDAAVEDILDVKDPL</sequence>
<dbReference type="EMBL" id="MU277226">
    <property type="protein sequence ID" value="KAI0059495.1"/>
    <property type="molecule type" value="Genomic_DNA"/>
</dbReference>
<accession>A0ACB8SSS5</accession>
<dbReference type="Proteomes" id="UP000814140">
    <property type="component" value="Unassembled WGS sequence"/>
</dbReference>